<organism evidence="4 5">
    <name type="scientific">Heyndrickxia vini</name>
    <dbReference type="NCBI Taxonomy" id="1476025"/>
    <lineage>
        <taxon>Bacteria</taxon>
        <taxon>Bacillati</taxon>
        <taxon>Bacillota</taxon>
        <taxon>Bacilli</taxon>
        <taxon>Bacillales</taxon>
        <taxon>Bacillaceae</taxon>
        <taxon>Heyndrickxia</taxon>
    </lineage>
</organism>
<dbReference type="Proteomes" id="UP000595691">
    <property type="component" value="Chromosome"/>
</dbReference>
<feature type="transmembrane region" description="Helical" evidence="2">
    <location>
        <begin position="12"/>
        <end position="30"/>
    </location>
</feature>
<name>A0ABX7E780_9BACI</name>
<reference evidence="4 5" key="1">
    <citation type="submission" date="2020-11" db="EMBL/GenBank/DDBJ databases">
        <title>Taxonomic evaluation of the Bacillus sporothermodurans group of bacteria based on whole genome sequences.</title>
        <authorList>
            <person name="Fiedler G."/>
            <person name="Herbstmann A.-D."/>
            <person name="Doll E."/>
            <person name="Wenning M."/>
            <person name="Brinks E."/>
            <person name="Kabisch J."/>
            <person name="Breitenwieser F."/>
            <person name="Lappann M."/>
            <person name="Boehnlein C."/>
            <person name="Franz C."/>
        </authorList>
    </citation>
    <scope>NUCLEOTIDE SEQUENCE [LARGE SCALE GENOMIC DNA]</scope>
    <source>
        <strain evidence="4 5">JCM 19841</strain>
    </source>
</reference>
<dbReference type="Gene3D" id="3.20.20.80">
    <property type="entry name" value="Glycosidases"/>
    <property type="match status" value="1"/>
</dbReference>
<evidence type="ECO:0000259" key="3">
    <source>
        <dbReference type="Pfam" id="PF08924"/>
    </source>
</evidence>
<dbReference type="SUPFAM" id="SSF51445">
    <property type="entry name" value="(Trans)glycosidases"/>
    <property type="match status" value="1"/>
</dbReference>
<gene>
    <name evidence="4" type="ORF">I5776_09860</name>
</gene>
<protein>
    <submittedName>
        <fullName evidence="4">DUF1906 domain-containing protein</fullName>
    </submittedName>
</protein>
<accession>A0ABX7E780</accession>
<dbReference type="Pfam" id="PF08924">
    <property type="entry name" value="Rv2525c_GlyHyd-like"/>
    <property type="match status" value="1"/>
</dbReference>
<keyword evidence="2" id="KW-0812">Transmembrane</keyword>
<dbReference type="InterPro" id="IPR017853">
    <property type="entry name" value="GH"/>
</dbReference>
<evidence type="ECO:0000313" key="4">
    <source>
        <dbReference type="EMBL" id="QQZ11165.1"/>
    </source>
</evidence>
<dbReference type="EMBL" id="CP065425">
    <property type="protein sequence ID" value="QQZ11165.1"/>
    <property type="molecule type" value="Genomic_DNA"/>
</dbReference>
<evidence type="ECO:0000256" key="2">
    <source>
        <dbReference type="SAM" id="Phobius"/>
    </source>
</evidence>
<evidence type="ECO:0000313" key="5">
    <source>
        <dbReference type="Proteomes" id="UP000595691"/>
    </source>
</evidence>
<feature type="domain" description="Rv2525c-like glycoside hydrolase-like" evidence="3">
    <location>
        <begin position="86"/>
        <end position="191"/>
    </location>
</feature>
<proteinExistence type="predicted"/>
<keyword evidence="2" id="KW-0472">Membrane</keyword>
<sequence>MNNNINISNWKFLIIVLASIVLLLIIPLVYQQMKKPSNQSNTASQKNNESNQKEDKKTIWGVDSASKTTNEMYKCVKENYGEPYFWGRYLGNNGDVSTGLTKKEVKFLHDKKVKVLLIYNQFSNATTKKRGIKEAETAIKMAKDINAPKGTVIFADIEPKYPVDSTFIKGWFDTIEKSDYHPGIYGIFDKDRKLYSQFNKATQENKQINDQLILWTAAPNKGISSGKKAPKFNPSGPKESLLYGWQYGIDAKKCNIDTNLFKGSINEYLW</sequence>
<dbReference type="RefSeq" id="WP_202780437.1">
    <property type="nucleotide sequence ID" value="NZ_CP065425.1"/>
</dbReference>
<evidence type="ECO:0000256" key="1">
    <source>
        <dbReference type="SAM" id="MobiDB-lite"/>
    </source>
</evidence>
<feature type="compositionally biased region" description="Polar residues" evidence="1">
    <location>
        <begin position="37"/>
        <end position="50"/>
    </location>
</feature>
<keyword evidence="5" id="KW-1185">Reference proteome</keyword>
<dbReference type="InterPro" id="IPR015020">
    <property type="entry name" value="Rv2525c-like_Glyco_Hydro-like"/>
</dbReference>
<feature type="region of interest" description="Disordered" evidence="1">
    <location>
        <begin position="37"/>
        <end position="61"/>
    </location>
</feature>
<keyword evidence="2" id="KW-1133">Transmembrane helix</keyword>